<dbReference type="GO" id="GO:0005634">
    <property type="term" value="C:nucleus"/>
    <property type="evidence" value="ECO:0007669"/>
    <property type="project" value="TreeGrafter"/>
</dbReference>
<protein>
    <recommendedName>
        <fullName evidence="5">Ubiquitin carboxyl-terminal hydrolase</fullName>
        <ecNumber evidence="5">3.4.19.12</ecNumber>
    </recommendedName>
</protein>
<dbReference type="InterPro" id="IPR018200">
    <property type="entry name" value="USP_CS"/>
</dbReference>
<dbReference type="PANTHER" id="PTHR24006">
    <property type="entry name" value="UBIQUITIN CARBOXYL-TERMINAL HYDROLASE"/>
    <property type="match status" value="1"/>
</dbReference>
<dbReference type="Pfam" id="PF00443">
    <property type="entry name" value="UCH"/>
    <property type="match status" value="2"/>
</dbReference>
<dbReference type="eggNOG" id="KOG1864">
    <property type="taxonomic scope" value="Eukaryota"/>
</dbReference>
<evidence type="ECO:0000259" key="7">
    <source>
        <dbReference type="PROSITE" id="PS50235"/>
    </source>
</evidence>
<feature type="compositionally biased region" description="Basic and acidic residues" evidence="6">
    <location>
        <begin position="370"/>
        <end position="386"/>
    </location>
</feature>
<feature type="region of interest" description="Disordered" evidence="6">
    <location>
        <begin position="301"/>
        <end position="394"/>
    </location>
</feature>
<dbReference type="InterPro" id="IPR001394">
    <property type="entry name" value="Peptidase_C19_UCH"/>
</dbReference>
<keyword evidence="4 5" id="KW-0378">Hydrolase</keyword>
<dbReference type="SUPFAM" id="SSF54001">
    <property type="entry name" value="Cysteine proteinases"/>
    <property type="match status" value="1"/>
</dbReference>
<dbReference type="STRING" id="667725.A0A0L0FX92"/>
<dbReference type="PANTHER" id="PTHR24006:SF733">
    <property type="entry name" value="RE52890P"/>
    <property type="match status" value="1"/>
</dbReference>
<keyword evidence="9" id="KW-1185">Reference proteome</keyword>
<accession>A0A0L0FX92</accession>
<comment type="catalytic activity">
    <reaction evidence="1 5">
        <text>Thiol-dependent hydrolysis of ester, thioester, amide, peptide and isopeptide bonds formed by the C-terminal Gly of ubiquitin (a 76-residue protein attached to proteins as an intracellular targeting signal).</text>
        <dbReference type="EC" id="3.4.19.12"/>
    </reaction>
</comment>
<evidence type="ECO:0000256" key="3">
    <source>
        <dbReference type="ARBA" id="ARBA00022670"/>
    </source>
</evidence>
<gene>
    <name evidence="8" type="ORF">SARC_06410</name>
</gene>
<feature type="compositionally biased region" description="Basic and acidic residues" evidence="6">
    <location>
        <begin position="198"/>
        <end position="209"/>
    </location>
</feature>
<dbReference type="OrthoDB" id="27652at2759"/>
<dbReference type="GO" id="GO:0016579">
    <property type="term" value="P:protein deubiquitination"/>
    <property type="evidence" value="ECO:0007669"/>
    <property type="project" value="InterPro"/>
</dbReference>
<evidence type="ECO:0000256" key="4">
    <source>
        <dbReference type="ARBA" id="ARBA00022801"/>
    </source>
</evidence>
<feature type="compositionally biased region" description="Low complexity" evidence="6">
    <location>
        <begin position="226"/>
        <end position="257"/>
    </location>
</feature>
<feature type="compositionally biased region" description="Basic residues" evidence="6">
    <location>
        <begin position="169"/>
        <end position="186"/>
    </location>
</feature>
<dbReference type="InterPro" id="IPR028889">
    <property type="entry name" value="USP"/>
</dbReference>
<feature type="region of interest" description="Disordered" evidence="6">
    <location>
        <begin position="144"/>
        <end position="288"/>
    </location>
</feature>
<evidence type="ECO:0000256" key="2">
    <source>
        <dbReference type="ARBA" id="ARBA00009085"/>
    </source>
</evidence>
<keyword evidence="5" id="KW-0833">Ubl conjugation pathway</keyword>
<keyword evidence="5" id="KW-0788">Thiol protease</keyword>
<feature type="compositionally biased region" description="Polar residues" evidence="6">
    <location>
        <begin position="301"/>
        <end position="312"/>
    </location>
</feature>
<reference evidence="8 9" key="1">
    <citation type="submission" date="2011-02" db="EMBL/GenBank/DDBJ databases">
        <title>The Genome Sequence of Sphaeroforma arctica JP610.</title>
        <authorList>
            <consortium name="The Broad Institute Genome Sequencing Platform"/>
            <person name="Russ C."/>
            <person name="Cuomo C."/>
            <person name="Young S.K."/>
            <person name="Zeng Q."/>
            <person name="Gargeya S."/>
            <person name="Alvarado L."/>
            <person name="Berlin A."/>
            <person name="Chapman S.B."/>
            <person name="Chen Z."/>
            <person name="Freedman E."/>
            <person name="Gellesch M."/>
            <person name="Goldberg J."/>
            <person name="Griggs A."/>
            <person name="Gujja S."/>
            <person name="Heilman E."/>
            <person name="Heiman D."/>
            <person name="Howarth C."/>
            <person name="Mehta T."/>
            <person name="Neiman D."/>
            <person name="Pearson M."/>
            <person name="Roberts A."/>
            <person name="Saif S."/>
            <person name="Shea T."/>
            <person name="Shenoy N."/>
            <person name="Sisk P."/>
            <person name="Stolte C."/>
            <person name="Sykes S."/>
            <person name="White J."/>
            <person name="Yandava C."/>
            <person name="Burger G."/>
            <person name="Gray M.W."/>
            <person name="Holland P.W.H."/>
            <person name="King N."/>
            <person name="Lang F.B.F."/>
            <person name="Roger A.J."/>
            <person name="Ruiz-Trillo I."/>
            <person name="Haas B."/>
            <person name="Nusbaum C."/>
            <person name="Birren B."/>
        </authorList>
    </citation>
    <scope>NUCLEOTIDE SEQUENCE [LARGE SCALE GENOMIC DNA]</scope>
    <source>
        <strain evidence="8 9">JP610</strain>
    </source>
</reference>
<comment type="similarity">
    <text evidence="2 5">Belongs to the peptidase C19 family.</text>
</comment>
<dbReference type="PROSITE" id="PS00972">
    <property type="entry name" value="USP_1"/>
    <property type="match status" value="1"/>
</dbReference>
<dbReference type="InterPro" id="IPR038765">
    <property type="entry name" value="Papain-like_cys_pep_sf"/>
</dbReference>
<evidence type="ECO:0000256" key="6">
    <source>
        <dbReference type="SAM" id="MobiDB-lite"/>
    </source>
</evidence>
<name>A0A0L0FX92_9EUKA</name>
<dbReference type="GO" id="GO:0005829">
    <property type="term" value="C:cytosol"/>
    <property type="evidence" value="ECO:0007669"/>
    <property type="project" value="TreeGrafter"/>
</dbReference>
<feature type="domain" description="USP" evidence="7">
    <location>
        <begin position="24"/>
        <end position="645"/>
    </location>
</feature>
<dbReference type="GO" id="GO:0006508">
    <property type="term" value="P:proteolysis"/>
    <property type="evidence" value="ECO:0007669"/>
    <property type="project" value="UniProtKB-KW"/>
</dbReference>
<evidence type="ECO:0000256" key="1">
    <source>
        <dbReference type="ARBA" id="ARBA00000707"/>
    </source>
</evidence>
<dbReference type="Proteomes" id="UP000054560">
    <property type="component" value="Unassembled WGS sequence"/>
</dbReference>
<evidence type="ECO:0000313" key="9">
    <source>
        <dbReference type="Proteomes" id="UP000054560"/>
    </source>
</evidence>
<dbReference type="RefSeq" id="XP_014155166.1">
    <property type="nucleotide sequence ID" value="XM_014299691.1"/>
</dbReference>
<dbReference type="EC" id="3.4.19.12" evidence="5"/>
<dbReference type="PROSITE" id="PS50235">
    <property type="entry name" value="USP_3"/>
    <property type="match status" value="1"/>
</dbReference>
<sequence>MSGVNGSKIEQALGPAFPPNERYFGLENYGNTCYCNSVLQALYFCPPFRQRILHYQHNLNERIKKGMPRPEENLLLSLAELFSHISSQKKRSGKVEPKAFVCRLRLDNVLFAGYLQQDAHEFFNFLLNKVGELLVEEKKQEIKAAQQSKGGGKHSDADTGKTAPTHTHTTAHHNTAHTHTHTHNHTTHTAPSGAQPRNNKEGSHDKDQPSAKTDGAINDRDGQGRGTDSSSNGDGSSRASTYTSTSAGTTGNTHTETPIPNGNADVEADMNGHSSTSTKSALSSRNSSVVAQIKRMSISAKNNVLNMNSPQLSKKDQIKEKTVDVDSNAARDSHIREKDKDRPEDKVYKDSEKGEKEEKRSSTSSNSDKGSTKDKGKDKENKRKLDGSGGMAGMWNSAKAKVRSKSFPDVGTGVQGAVVGNENIKGSTLGGCAPQTGESCSNDKTWIQDIFEGVLTNETRCLECETVSSKDECFLDLSVDIEQNSSITRCLRNFSTLEYLRAEHKYYCECCCSLQEAEKRMRIKKSPQILALHLKRFKYFEQEGRYKKLSYRVVFPLELKLFNMSDDAESPDQMYDLFAVVIHVGSGPNQGHYISVIKSHDNWLIFDDEKIEVIEESKLQSFFGLSGEGVQQSSESGYILFYHERGVPAEYKHMQKTQSYRRGESMPTSV</sequence>
<dbReference type="GeneID" id="25906914"/>
<dbReference type="GO" id="GO:0004843">
    <property type="term" value="F:cysteine-type deubiquitinase activity"/>
    <property type="evidence" value="ECO:0007669"/>
    <property type="project" value="UniProtKB-UniRule"/>
</dbReference>
<evidence type="ECO:0000313" key="8">
    <source>
        <dbReference type="EMBL" id="KNC81264.1"/>
    </source>
</evidence>
<dbReference type="Gene3D" id="3.90.70.10">
    <property type="entry name" value="Cysteine proteinases"/>
    <property type="match status" value="2"/>
</dbReference>
<feature type="compositionally biased region" description="Low complexity" evidence="6">
    <location>
        <begin position="274"/>
        <end position="288"/>
    </location>
</feature>
<proteinExistence type="inferred from homology"/>
<dbReference type="EMBL" id="KQ242052">
    <property type="protein sequence ID" value="KNC81264.1"/>
    <property type="molecule type" value="Genomic_DNA"/>
</dbReference>
<feature type="compositionally biased region" description="Basic and acidic residues" evidence="6">
    <location>
        <begin position="313"/>
        <end position="361"/>
    </location>
</feature>
<keyword evidence="3 5" id="KW-0645">Protease</keyword>
<evidence type="ECO:0000256" key="5">
    <source>
        <dbReference type="RuleBase" id="RU366025"/>
    </source>
</evidence>
<dbReference type="AlphaFoldDB" id="A0A0L0FX92"/>
<organism evidence="8 9">
    <name type="scientific">Sphaeroforma arctica JP610</name>
    <dbReference type="NCBI Taxonomy" id="667725"/>
    <lineage>
        <taxon>Eukaryota</taxon>
        <taxon>Ichthyosporea</taxon>
        <taxon>Ichthyophonida</taxon>
        <taxon>Sphaeroforma</taxon>
    </lineage>
</organism>
<dbReference type="PROSITE" id="PS00973">
    <property type="entry name" value="USP_2"/>
    <property type="match status" value="1"/>
</dbReference>
<dbReference type="InterPro" id="IPR050164">
    <property type="entry name" value="Peptidase_C19"/>
</dbReference>